<feature type="domain" description="LysM" evidence="2">
    <location>
        <begin position="66"/>
        <end position="110"/>
    </location>
</feature>
<dbReference type="Pfam" id="PF01476">
    <property type="entry name" value="LysM"/>
    <property type="match status" value="4"/>
</dbReference>
<evidence type="ECO:0000259" key="2">
    <source>
        <dbReference type="PROSITE" id="PS51782"/>
    </source>
</evidence>
<evidence type="ECO:0000313" key="3">
    <source>
        <dbReference type="EMBL" id="SDK21172.1"/>
    </source>
</evidence>
<dbReference type="PANTHER" id="PTHR33734">
    <property type="entry name" value="LYSM DOMAIN-CONTAINING GPI-ANCHORED PROTEIN 2"/>
    <property type="match status" value="1"/>
</dbReference>
<dbReference type="CDD" id="cd00118">
    <property type="entry name" value="LysM"/>
    <property type="match status" value="4"/>
</dbReference>
<gene>
    <name evidence="3" type="ORF">SAMN05216243_2353</name>
</gene>
<organism evidence="3 4">
    <name type="scientific">Sediminibacillus albus</name>
    <dbReference type="NCBI Taxonomy" id="407036"/>
    <lineage>
        <taxon>Bacteria</taxon>
        <taxon>Bacillati</taxon>
        <taxon>Bacillota</taxon>
        <taxon>Bacilli</taxon>
        <taxon>Bacillales</taxon>
        <taxon>Bacillaceae</taxon>
        <taxon>Sediminibacillus</taxon>
    </lineage>
</organism>
<proteinExistence type="predicted"/>
<dbReference type="SUPFAM" id="SSF53955">
    <property type="entry name" value="Lysozyme-like"/>
    <property type="match status" value="1"/>
</dbReference>
<name>A0A1G9A1D3_9BACI</name>
<dbReference type="PROSITE" id="PS51782">
    <property type="entry name" value="LYSM"/>
    <property type="match status" value="4"/>
</dbReference>
<evidence type="ECO:0000313" key="4">
    <source>
        <dbReference type="Proteomes" id="UP000198694"/>
    </source>
</evidence>
<feature type="domain" description="LysM" evidence="2">
    <location>
        <begin position="9"/>
        <end position="53"/>
    </location>
</feature>
<keyword evidence="4" id="KW-1185">Reference proteome</keyword>
<feature type="region of interest" description="Disordered" evidence="1">
    <location>
        <begin position="299"/>
        <end position="318"/>
    </location>
</feature>
<dbReference type="InterPro" id="IPR023346">
    <property type="entry name" value="Lysozyme-like_dom_sf"/>
</dbReference>
<reference evidence="3 4" key="1">
    <citation type="submission" date="2016-10" db="EMBL/GenBank/DDBJ databases">
        <authorList>
            <person name="de Groot N.N."/>
        </authorList>
    </citation>
    <scope>NUCLEOTIDE SEQUENCE [LARGE SCALE GENOMIC DNA]</scope>
    <source>
        <strain evidence="3 4">CGMCC 1.6502</strain>
    </source>
</reference>
<dbReference type="Gene3D" id="3.10.350.10">
    <property type="entry name" value="LysM domain"/>
    <property type="match status" value="4"/>
</dbReference>
<dbReference type="InterPro" id="IPR036779">
    <property type="entry name" value="LysM_dom_sf"/>
</dbReference>
<dbReference type="GO" id="GO:0008932">
    <property type="term" value="F:lytic endotransglycosylase activity"/>
    <property type="evidence" value="ECO:0007669"/>
    <property type="project" value="TreeGrafter"/>
</dbReference>
<dbReference type="PANTHER" id="PTHR33734:SF22">
    <property type="entry name" value="MEMBRANE-BOUND LYTIC MUREIN TRANSGLYCOSYLASE D"/>
    <property type="match status" value="1"/>
</dbReference>
<dbReference type="RefSeq" id="WP_093214322.1">
    <property type="nucleotide sequence ID" value="NZ_FNFL01000003.1"/>
</dbReference>
<dbReference type="Proteomes" id="UP000198694">
    <property type="component" value="Unassembled WGS sequence"/>
</dbReference>
<dbReference type="SMART" id="SM00257">
    <property type="entry name" value="LysM"/>
    <property type="match status" value="4"/>
</dbReference>
<sequence length="410" mass="45061">MAVTYTSTITYIVQAGDNLSTIAQRFGMTLAEIQALNNISDPDLLQIGQELLVYDNTGSDPTPNTITYIVQAGDNLSSIAQRFGMTLAEIQELNNISDPDLLQIGQELLVYDNTGSDPTPNTITYIVQAGDNLSSIAQRFGMTLAEIQELNNISDPDLIQVGQELLVFDNGDTDPTPNTITYIVQAGDNLSSIAQRFGMTLAEIQELNNISDPDLIQVGQELLVYDNGDGDAPVTRVTESQLNQIGWSSAYLSDAILEDLNSCLERYNITTRSRICHFISQCSHESGAGRWTKELASGEDYEGREDLGNTEPGDGPKFKGAGYIQLTGRYNYTQFSNDIGDPEVVNQGVDYVAANYPWSSAGFWWDANNMNALCDTNPSVEAVTLRVNGGYNGLEDRRMYYNRCLSVFYA</sequence>
<dbReference type="STRING" id="407036.SAMN05216243_2353"/>
<feature type="domain" description="LysM" evidence="2">
    <location>
        <begin position="123"/>
        <end position="167"/>
    </location>
</feature>
<dbReference type="AlphaFoldDB" id="A0A1G9A1D3"/>
<evidence type="ECO:0000256" key="1">
    <source>
        <dbReference type="SAM" id="MobiDB-lite"/>
    </source>
</evidence>
<dbReference type="SUPFAM" id="SSF54106">
    <property type="entry name" value="LysM domain"/>
    <property type="match status" value="4"/>
</dbReference>
<feature type="domain" description="LysM" evidence="2">
    <location>
        <begin position="180"/>
        <end position="224"/>
    </location>
</feature>
<dbReference type="Gene3D" id="1.10.530.10">
    <property type="match status" value="1"/>
</dbReference>
<accession>A0A1G9A1D3</accession>
<protein>
    <submittedName>
        <fullName evidence="3">Predicted chitinase</fullName>
    </submittedName>
</protein>
<dbReference type="InterPro" id="IPR018392">
    <property type="entry name" value="LysM"/>
</dbReference>
<dbReference type="OrthoDB" id="308800at2"/>
<dbReference type="EMBL" id="FNFL01000003">
    <property type="protein sequence ID" value="SDK21172.1"/>
    <property type="molecule type" value="Genomic_DNA"/>
</dbReference>